<feature type="region of interest" description="Disordered" evidence="1">
    <location>
        <begin position="172"/>
        <end position="198"/>
    </location>
</feature>
<reference evidence="2" key="1">
    <citation type="submission" date="2023-07" db="EMBL/GenBank/DDBJ databases">
        <title>A chromosome-level genome assembly of Lolium multiflorum.</title>
        <authorList>
            <person name="Chen Y."/>
            <person name="Copetti D."/>
            <person name="Kolliker R."/>
            <person name="Studer B."/>
        </authorList>
    </citation>
    <scope>NUCLEOTIDE SEQUENCE</scope>
    <source>
        <strain evidence="2">02402/16</strain>
        <tissue evidence="2">Leaf</tissue>
    </source>
</reference>
<evidence type="ECO:0000256" key="1">
    <source>
        <dbReference type="SAM" id="MobiDB-lite"/>
    </source>
</evidence>
<feature type="region of interest" description="Disordered" evidence="1">
    <location>
        <begin position="24"/>
        <end position="54"/>
    </location>
</feature>
<name>A0AAD8SWW6_LOLMU</name>
<dbReference type="EMBL" id="JAUUTY010000003">
    <property type="protein sequence ID" value="KAK1665866.1"/>
    <property type="molecule type" value="Genomic_DNA"/>
</dbReference>
<organism evidence="2 3">
    <name type="scientific">Lolium multiflorum</name>
    <name type="common">Italian ryegrass</name>
    <name type="synonym">Lolium perenne subsp. multiflorum</name>
    <dbReference type="NCBI Taxonomy" id="4521"/>
    <lineage>
        <taxon>Eukaryota</taxon>
        <taxon>Viridiplantae</taxon>
        <taxon>Streptophyta</taxon>
        <taxon>Embryophyta</taxon>
        <taxon>Tracheophyta</taxon>
        <taxon>Spermatophyta</taxon>
        <taxon>Magnoliopsida</taxon>
        <taxon>Liliopsida</taxon>
        <taxon>Poales</taxon>
        <taxon>Poaceae</taxon>
        <taxon>BOP clade</taxon>
        <taxon>Pooideae</taxon>
        <taxon>Poodae</taxon>
        <taxon>Poeae</taxon>
        <taxon>Poeae Chloroplast Group 2 (Poeae type)</taxon>
        <taxon>Loliodinae</taxon>
        <taxon>Loliinae</taxon>
        <taxon>Lolium</taxon>
    </lineage>
</organism>
<protein>
    <submittedName>
        <fullName evidence="2">Uncharacterized protein</fullName>
    </submittedName>
</protein>
<sequence>MWRLSEGFGDFDFSPCVFRSNPISSPKGASEASRGHTTWPRGPRAAPPMGVGPSGLHLSCPSGSVILRSTPSGPTRRTRLQPSRPAIPARDLFEEVAGDDSGIQSLTLGALDNRFFVSGAGIEVVKNFRHGVHGEGLSVKISGGRGGSKTSSYSMLKKAPLMRTESNMLLMSPGDTGAPHSNGVHGPPCRHQDREGCH</sequence>
<comment type="caution">
    <text evidence="2">The sequence shown here is derived from an EMBL/GenBank/DDBJ whole genome shotgun (WGS) entry which is preliminary data.</text>
</comment>
<evidence type="ECO:0000313" key="2">
    <source>
        <dbReference type="EMBL" id="KAK1665866.1"/>
    </source>
</evidence>
<evidence type="ECO:0000313" key="3">
    <source>
        <dbReference type="Proteomes" id="UP001231189"/>
    </source>
</evidence>
<dbReference type="AlphaFoldDB" id="A0AAD8SWW6"/>
<gene>
    <name evidence="2" type="ORF">QYE76_054025</name>
</gene>
<dbReference type="Proteomes" id="UP001231189">
    <property type="component" value="Unassembled WGS sequence"/>
</dbReference>
<proteinExistence type="predicted"/>
<keyword evidence="3" id="KW-1185">Reference proteome</keyword>
<accession>A0AAD8SWW6</accession>